<feature type="compositionally biased region" description="Polar residues" evidence="4">
    <location>
        <begin position="124"/>
        <end position="144"/>
    </location>
</feature>
<dbReference type="Proteomes" id="UP000694941">
    <property type="component" value="Unplaced"/>
</dbReference>
<feature type="domain" description="Apical junction molecule ajm1 alpha/beta" evidence="6">
    <location>
        <begin position="279"/>
        <end position="391"/>
    </location>
</feature>
<feature type="region of interest" description="Disordered" evidence="4">
    <location>
        <begin position="47"/>
        <end position="144"/>
    </location>
</feature>
<feature type="compositionally biased region" description="Polar residues" evidence="4">
    <location>
        <begin position="99"/>
        <end position="117"/>
    </location>
</feature>
<evidence type="ECO:0000256" key="3">
    <source>
        <dbReference type="ARBA" id="ARBA00022833"/>
    </source>
</evidence>
<dbReference type="GeneID" id="106459812"/>
<reference evidence="8" key="1">
    <citation type="submission" date="2025-08" db="UniProtKB">
        <authorList>
            <consortium name="RefSeq"/>
        </authorList>
    </citation>
    <scope>IDENTIFICATION</scope>
    <source>
        <tissue evidence="8">Muscle</tissue>
    </source>
</reference>
<protein>
    <submittedName>
        <fullName evidence="8">Uncharacterized protein C9orf172 homolog</fullName>
    </submittedName>
</protein>
<keyword evidence="2" id="KW-0863">Zinc-finger</keyword>
<feature type="compositionally biased region" description="Basic and acidic residues" evidence="4">
    <location>
        <begin position="86"/>
        <end position="98"/>
    </location>
</feature>
<name>A0ABM1SFP6_LIMPO</name>
<dbReference type="InterPro" id="IPR058586">
    <property type="entry name" value="Ajm-1"/>
</dbReference>
<feature type="region of interest" description="Disordered" evidence="4">
    <location>
        <begin position="160"/>
        <end position="208"/>
    </location>
</feature>
<evidence type="ECO:0000313" key="7">
    <source>
        <dbReference type="Proteomes" id="UP000694941"/>
    </source>
</evidence>
<gene>
    <name evidence="8" type="primary">LOC106459812</name>
</gene>
<dbReference type="Pfam" id="PF26649">
    <property type="entry name" value="Ajm-1"/>
    <property type="match status" value="1"/>
</dbReference>
<proteinExistence type="predicted"/>
<dbReference type="PANTHER" id="PTHR21517">
    <property type="entry name" value="APICAL JUNCTION COMPONENT 1 HOMOLOG"/>
    <property type="match status" value="1"/>
</dbReference>
<feature type="compositionally biased region" description="Basic and acidic residues" evidence="4">
    <location>
        <begin position="160"/>
        <end position="173"/>
    </location>
</feature>
<keyword evidence="7" id="KW-1185">Reference proteome</keyword>
<evidence type="ECO:0000256" key="4">
    <source>
        <dbReference type="SAM" id="MobiDB-lite"/>
    </source>
</evidence>
<feature type="domain" description="MYND-type" evidence="5">
    <location>
        <begin position="237"/>
        <end position="277"/>
    </location>
</feature>
<keyword evidence="1" id="KW-0479">Metal-binding</keyword>
<feature type="compositionally biased region" description="Low complexity" evidence="4">
    <location>
        <begin position="47"/>
        <end position="64"/>
    </location>
</feature>
<dbReference type="RefSeq" id="XP_022242451.1">
    <property type="nucleotide sequence ID" value="XM_022386743.1"/>
</dbReference>
<dbReference type="Gene3D" id="6.10.140.2220">
    <property type="match status" value="1"/>
</dbReference>
<evidence type="ECO:0000313" key="8">
    <source>
        <dbReference type="RefSeq" id="XP_022242451.1"/>
    </source>
</evidence>
<dbReference type="SUPFAM" id="SSF144232">
    <property type="entry name" value="HIT/MYND zinc finger-like"/>
    <property type="match status" value="1"/>
</dbReference>
<feature type="compositionally biased region" description="Polar residues" evidence="4">
    <location>
        <begin position="174"/>
        <end position="184"/>
    </location>
</feature>
<keyword evidence="3" id="KW-0862">Zinc</keyword>
<organism evidence="7 8">
    <name type="scientific">Limulus polyphemus</name>
    <name type="common">Atlantic horseshoe crab</name>
    <dbReference type="NCBI Taxonomy" id="6850"/>
    <lineage>
        <taxon>Eukaryota</taxon>
        <taxon>Metazoa</taxon>
        <taxon>Ecdysozoa</taxon>
        <taxon>Arthropoda</taxon>
        <taxon>Chelicerata</taxon>
        <taxon>Merostomata</taxon>
        <taxon>Xiphosura</taxon>
        <taxon>Limulidae</taxon>
        <taxon>Limulus</taxon>
    </lineage>
</organism>
<dbReference type="InterPro" id="IPR002893">
    <property type="entry name" value="Znf_MYND"/>
</dbReference>
<dbReference type="Pfam" id="PF01753">
    <property type="entry name" value="zf-MYND"/>
    <property type="match status" value="1"/>
</dbReference>
<evidence type="ECO:0000256" key="2">
    <source>
        <dbReference type="ARBA" id="ARBA00022771"/>
    </source>
</evidence>
<sequence>MAKGFGGWIYKLLSQAINNLRLNDFEEKREEIITSLDDVLDALLAIPSGSRSSSPVTSRRTSPVAPQMISSAQVDREEQPPFFSDWTEKTDGRQKSQADKTSYPITSVSSYTGSQESPSRRLSEVSSHGSATTDENRYSSSSAISLEPDFEHSLRENYDAKSKGGIFRSEERLPSTQESGQQKESAPLKLPDTKHLRRSFPETAHQTTSSLVFSKKDSTLYEPHQQRGTITCNRPKCTKTLPMEEARVKFRMCPNCYTYYCSRHCRKLHWDRHKNQCPYTKISNLCQQVLVKVRQDPISRRNLSVCARRGYLSRGRGAVKLVFYNTEDALDFMCKGWNSIRGQNFYVPRNDLMPQEMGADMYTYIRNLCDRYNPGKKFVLLAAVRVTQEISSVAGALVEREIIIRGTKMRLTPPLPEDDVQTVILTLAKNPGSDVAERHQQCLAMENHLQERGISIATEFPDMYAKIKKFVKGGEPFVPLSVFLTDRRTAKMFMCIILPWADAEIIQNISAKAAVTKSKRLWML</sequence>
<evidence type="ECO:0000259" key="5">
    <source>
        <dbReference type="Pfam" id="PF01753"/>
    </source>
</evidence>
<dbReference type="PANTHER" id="PTHR21517:SF3">
    <property type="entry name" value="APICAL JUNCTION COMPONENT 1 HOMOLOG"/>
    <property type="match status" value="1"/>
</dbReference>
<evidence type="ECO:0000259" key="6">
    <source>
        <dbReference type="Pfam" id="PF26649"/>
    </source>
</evidence>
<evidence type="ECO:0000256" key="1">
    <source>
        <dbReference type="ARBA" id="ARBA00022723"/>
    </source>
</evidence>
<dbReference type="InterPro" id="IPR038825">
    <property type="entry name" value="Apical_junction"/>
</dbReference>
<accession>A0ABM1SFP6</accession>